<organism evidence="7 8">
    <name type="scientific">Sphingopyxis soli</name>
    <dbReference type="NCBI Taxonomy" id="592051"/>
    <lineage>
        <taxon>Bacteria</taxon>
        <taxon>Pseudomonadati</taxon>
        <taxon>Pseudomonadota</taxon>
        <taxon>Alphaproteobacteria</taxon>
        <taxon>Sphingomonadales</taxon>
        <taxon>Sphingomonadaceae</taxon>
        <taxon>Sphingopyxis</taxon>
    </lineage>
</organism>
<feature type="binding site" evidence="6">
    <location>
        <position position="64"/>
    </location>
    <ligand>
        <name>substrate</name>
    </ligand>
</feature>
<evidence type="ECO:0000256" key="3">
    <source>
        <dbReference type="ARBA" id="ARBA00012918"/>
    </source>
</evidence>
<sequence length="312" mass="32953">MTDLARCVAEAYDVALPHRGQGKVADYIPALAKVDPDRFGFALALPDGTVHAAGDADIPFSIQSVSKVFTLALALRRVGSSLWDSVGREPSGSAFNSIVQLESEAGIPRNPLINAGAIATTDRLIDGRDGDATVEEILAFLRARAGDDSVAIDREVATSESETGARNRSLGYFMQAFDNLRHPVETAVGVYFRQCAIAMTCRQLAKAGLFLAMEGRDPLTGEQIIEPHRARRINAIMMLCGHYDNSGEFAFRVGLPGKSGVGGGILCIAPGQGSIAVWSPGLNEAGTSLVGAIALEHFAYAAGWSVFDSSVG</sequence>
<feature type="binding site" evidence="6">
    <location>
        <position position="114"/>
    </location>
    <ligand>
        <name>substrate</name>
    </ligand>
</feature>
<dbReference type="HAMAP" id="MF_00313">
    <property type="entry name" value="Glutaminase"/>
    <property type="match status" value="1"/>
</dbReference>
<comment type="subunit">
    <text evidence="2 6">Homotetramer.</text>
</comment>
<dbReference type="NCBIfam" id="NF002133">
    <property type="entry name" value="PRK00971.1-2"/>
    <property type="match status" value="1"/>
</dbReference>
<evidence type="ECO:0000313" key="8">
    <source>
        <dbReference type="Proteomes" id="UP001500738"/>
    </source>
</evidence>
<evidence type="ECO:0000256" key="5">
    <source>
        <dbReference type="ARBA" id="ARBA00049534"/>
    </source>
</evidence>
<feature type="binding site" evidence="6">
    <location>
        <position position="160"/>
    </location>
    <ligand>
        <name>substrate</name>
    </ligand>
</feature>
<comment type="caution">
    <text evidence="7">The sequence shown here is derived from an EMBL/GenBank/DDBJ whole genome shotgun (WGS) entry which is preliminary data.</text>
</comment>
<reference evidence="7 8" key="1">
    <citation type="journal article" date="2019" name="Int. J. Syst. Evol. Microbiol.">
        <title>The Global Catalogue of Microorganisms (GCM) 10K type strain sequencing project: providing services to taxonomists for standard genome sequencing and annotation.</title>
        <authorList>
            <consortium name="The Broad Institute Genomics Platform"/>
            <consortium name="The Broad Institute Genome Sequencing Center for Infectious Disease"/>
            <person name="Wu L."/>
            <person name="Ma J."/>
        </authorList>
    </citation>
    <scope>NUCLEOTIDE SEQUENCE [LARGE SCALE GENOMIC DNA]</scope>
    <source>
        <strain evidence="7 8">JCM 15910</strain>
    </source>
</reference>
<comment type="similarity">
    <text evidence="1 6">Belongs to the glutaminase family.</text>
</comment>
<gene>
    <name evidence="6" type="primary">glsA</name>
    <name evidence="7" type="ORF">GCM10009115_24170</name>
</gene>
<dbReference type="Gene3D" id="3.40.710.10">
    <property type="entry name" value="DD-peptidase/beta-lactamase superfamily"/>
    <property type="match status" value="1"/>
</dbReference>
<dbReference type="PANTHER" id="PTHR12544:SF29">
    <property type="entry name" value="GLUTAMINASE"/>
    <property type="match status" value="1"/>
</dbReference>
<dbReference type="NCBIfam" id="TIGR03814">
    <property type="entry name" value="Gln_ase"/>
    <property type="match status" value="1"/>
</dbReference>
<dbReference type="Pfam" id="PF04960">
    <property type="entry name" value="Glutaminase"/>
    <property type="match status" value="1"/>
</dbReference>
<dbReference type="EC" id="3.5.1.2" evidence="3 6"/>
<evidence type="ECO:0000313" key="7">
    <source>
        <dbReference type="EMBL" id="GAA0865475.1"/>
    </source>
</evidence>
<dbReference type="PANTHER" id="PTHR12544">
    <property type="entry name" value="GLUTAMINASE"/>
    <property type="match status" value="1"/>
</dbReference>
<feature type="binding site" evidence="6">
    <location>
        <position position="191"/>
    </location>
    <ligand>
        <name>substrate</name>
    </ligand>
</feature>
<dbReference type="InterPro" id="IPR015868">
    <property type="entry name" value="Glutaminase"/>
</dbReference>
<comment type="catalytic activity">
    <reaction evidence="5 6">
        <text>L-glutamine + H2O = L-glutamate + NH4(+)</text>
        <dbReference type="Rhea" id="RHEA:15889"/>
        <dbReference type="ChEBI" id="CHEBI:15377"/>
        <dbReference type="ChEBI" id="CHEBI:28938"/>
        <dbReference type="ChEBI" id="CHEBI:29985"/>
        <dbReference type="ChEBI" id="CHEBI:58359"/>
        <dbReference type="EC" id="3.5.1.2"/>
    </reaction>
</comment>
<dbReference type="EMBL" id="BAAAFE010000008">
    <property type="protein sequence ID" value="GAA0865475.1"/>
    <property type="molecule type" value="Genomic_DNA"/>
</dbReference>
<keyword evidence="4 6" id="KW-0378">Hydrolase</keyword>
<feature type="binding site" evidence="6">
    <location>
        <position position="167"/>
    </location>
    <ligand>
        <name>substrate</name>
    </ligand>
</feature>
<feature type="binding site" evidence="6">
    <location>
        <position position="243"/>
    </location>
    <ligand>
        <name>substrate</name>
    </ligand>
</feature>
<evidence type="ECO:0000256" key="1">
    <source>
        <dbReference type="ARBA" id="ARBA00011076"/>
    </source>
</evidence>
<evidence type="ECO:0000256" key="6">
    <source>
        <dbReference type="HAMAP-Rule" id="MF_00313"/>
    </source>
</evidence>
<dbReference type="SUPFAM" id="SSF56601">
    <property type="entry name" value="beta-lactamase/transpeptidase-like"/>
    <property type="match status" value="1"/>
</dbReference>
<dbReference type="Proteomes" id="UP001500738">
    <property type="component" value="Unassembled WGS sequence"/>
</dbReference>
<evidence type="ECO:0000256" key="2">
    <source>
        <dbReference type="ARBA" id="ARBA00011881"/>
    </source>
</evidence>
<protein>
    <recommendedName>
        <fullName evidence="3 6">Glutaminase</fullName>
        <ecNumber evidence="3 6">3.5.1.2</ecNumber>
    </recommendedName>
</protein>
<dbReference type="InterPro" id="IPR012338">
    <property type="entry name" value="Beta-lactam/transpept-like"/>
</dbReference>
<dbReference type="RefSeq" id="WP_215355734.1">
    <property type="nucleotide sequence ID" value="NZ_BAAAFE010000008.1"/>
</dbReference>
<keyword evidence="6" id="KW-0007">Acetylation</keyword>
<keyword evidence="8" id="KW-1185">Reference proteome</keyword>
<name>A0ABN1M813_9SPHN</name>
<evidence type="ECO:0000256" key="4">
    <source>
        <dbReference type="ARBA" id="ARBA00022801"/>
    </source>
</evidence>
<feature type="binding site" evidence="6">
    <location>
        <position position="261"/>
    </location>
    <ligand>
        <name>substrate</name>
    </ligand>
</feature>
<accession>A0ABN1M813</accession>
<proteinExistence type="inferred from homology"/>